<evidence type="ECO:0000256" key="4">
    <source>
        <dbReference type="SAM" id="Phobius"/>
    </source>
</evidence>
<dbReference type="GO" id="GO:0022857">
    <property type="term" value="F:transmembrane transporter activity"/>
    <property type="evidence" value="ECO:0007669"/>
    <property type="project" value="InterPro"/>
</dbReference>
<dbReference type="AlphaFoldDB" id="A0A8J7SDP6"/>
<evidence type="ECO:0000259" key="5">
    <source>
        <dbReference type="PROSITE" id="PS50850"/>
    </source>
</evidence>
<comment type="caution">
    <text evidence="6">The sequence shown here is derived from an EMBL/GenBank/DDBJ whole genome shotgun (WGS) entry which is preliminary data.</text>
</comment>
<evidence type="ECO:0000313" key="6">
    <source>
        <dbReference type="EMBL" id="MBK0399358.1"/>
    </source>
</evidence>
<dbReference type="PROSITE" id="PS50850">
    <property type="entry name" value="MFS"/>
    <property type="match status" value="1"/>
</dbReference>
<proteinExistence type="predicted"/>
<evidence type="ECO:0000313" key="7">
    <source>
        <dbReference type="Proteomes" id="UP000655420"/>
    </source>
</evidence>
<keyword evidence="7" id="KW-1185">Reference proteome</keyword>
<dbReference type="CDD" id="cd17477">
    <property type="entry name" value="MFS_YcaD_like"/>
    <property type="match status" value="1"/>
</dbReference>
<organism evidence="6 7">
    <name type="scientific">Thermohalobaculum xanthum</name>
    <dbReference type="NCBI Taxonomy" id="2753746"/>
    <lineage>
        <taxon>Bacteria</taxon>
        <taxon>Pseudomonadati</taxon>
        <taxon>Pseudomonadota</taxon>
        <taxon>Alphaproteobacteria</taxon>
        <taxon>Rhodobacterales</taxon>
        <taxon>Paracoccaceae</taxon>
        <taxon>Thermohalobaculum</taxon>
    </lineage>
</organism>
<dbReference type="PANTHER" id="PTHR23521:SF3">
    <property type="entry name" value="MFS TRANSPORTER"/>
    <property type="match status" value="1"/>
</dbReference>
<keyword evidence="2 4" id="KW-1133">Transmembrane helix</keyword>
<dbReference type="SUPFAM" id="SSF103473">
    <property type="entry name" value="MFS general substrate transporter"/>
    <property type="match status" value="1"/>
</dbReference>
<dbReference type="GO" id="GO:0005886">
    <property type="term" value="C:plasma membrane"/>
    <property type="evidence" value="ECO:0007669"/>
    <property type="project" value="TreeGrafter"/>
</dbReference>
<evidence type="ECO:0000256" key="2">
    <source>
        <dbReference type="ARBA" id="ARBA00022989"/>
    </source>
</evidence>
<feature type="transmembrane region" description="Helical" evidence="4">
    <location>
        <begin position="73"/>
        <end position="92"/>
    </location>
</feature>
<dbReference type="EMBL" id="JAEHHL010000005">
    <property type="protein sequence ID" value="MBK0399358.1"/>
    <property type="molecule type" value="Genomic_DNA"/>
</dbReference>
<feature type="transmembrane region" description="Helical" evidence="4">
    <location>
        <begin position="235"/>
        <end position="253"/>
    </location>
</feature>
<accession>A0A8J7SDP6</accession>
<dbReference type="InterPro" id="IPR036259">
    <property type="entry name" value="MFS_trans_sf"/>
</dbReference>
<dbReference type="PANTHER" id="PTHR23521">
    <property type="entry name" value="TRANSPORTER MFS SUPERFAMILY"/>
    <property type="match status" value="1"/>
</dbReference>
<dbReference type="Pfam" id="PF07690">
    <property type="entry name" value="MFS_1"/>
    <property type="match status" value="2"/>
</dbReference>
<feature type="transmembrane region" description="Helical" evidence="4">
    <location>
        <begin position="353"/>
        <end position="372"/>
    </location>
</feature>
<feature type="transmembrane region" description="Helical" evidence="4">
    <location>
        <begin position="265"/>
        <end position="282"/>
    </location>
</feature>
<gene>
    <name evidence="6" type="ORF">H0I76_09165</name>
</gene>
<keyword evidence="1 4" id="KW-0812">Transmembrane</keyword>
<dbReference type="Gene3D" id="1.20.1250.20">
    <property type="entry name" value="MFS general substrate transporter like domains"/>
    <property type="match status" value="2"/>
</dbReference>
<sequence>MRAVLKTSWPLLIGMFLLMIGNGMQGTVLGIRGGLEGFDATTMGLVMSGYFLGFLGGARLTPVMLRRVGHVRVFAALGSMISAALVIYGAIVDPIAWTLMRVLVGFCYSGVYVVAESWLNNQATNETRGRALSAYLIVQMLGIIAAQGLLNTADAAGYELFVIMSVAVSISFAPMLLSAGPTPVFETTRTMSLGRLYQSSPLGCVGTFLLGAIFACQFGMAPVYATLRGMTTAEISIFVGAFYVGGLVLQYPIGWLSDRMDRRHLIAVVTAIGAAAAFLALVAGGSFIWLVIAATLIGGTSNPLYSLLIAHTNDFLAPEDMAAASGGLIVLNGIGAAGTPILVGYLMRDFGETAFPLFLGAVMSTMTVYALYRMTKRRAKPATETVPISPITLAATPVAGEIAQEAAVEQIEAAGEGDQAQVGAT</sequence>
<evidence type="ECO:0000256" key="1">
    <source>
        <dbReference type="ARBA" id="ARBA00022692"/>
    </source>
</evidence>
<feature type="transmembrane region" description="Helical" evidence="4">
    <location>
        <begin position="156"/>
        <end position="179"/>
    </location>
</feature>
<feature type="domain" description="Major facilitator superfamily (MFS) profile" evidence="5">
    <location>
        <begin position="7"/>
        <end position="378"/>
    </location>
</feature>
<evidence type="ECO:0000256" key="3">
    <source>
        <dbReference type="ARBA" id="ARBA00023136"/>
    </source>
</evidence>
<feature type="transmembrane region" description="Helical" evidence="4">
    <location>
        <begin position="98"/>
        <end position="119"/>
    </location>
</feature>
<dbReference type="Proteomes" id="UP000655420">
    <property type="component" value="Unassembled WGS sequence"/>
</dbReference>
<feature type="transmembrane region" description="Helical" evidence="4">
    <location>
        <begin position="322"/>
        <end position="347"/>
    </location>
</feature>
<name>A0A8J7SDP6_9RHOB</name>
<feature type="transmembrane region" description="Helical" evidence="4">
    <location>
        <begin position="40"/>
        <end position="61"/>
    </location>
</feature>
<feature type="transmembrane region" description="Helical" evidence="4">
    <location>
        <begin position="200"/>
        <end position="223"/>
    </location>
</feature>
<dbReference type="RefSeq" id="WP_200609570.1">
    <property type="nucleotide sequence ID" value="NZ_JAEHHL010000005.1"/>
</dbReference>
<feature type="transmembrane region" description="Helical" evidence="4">
    <location>
        <begin position="288"/>
        <end position="310"/>
    </location>
</feature>
<feature type="transmembrane region" description="Helical" evidence="4">
    <location>
        <begin position="131"/>
        <end position="150"/>
    </location>
</feature>
<keyword evidence="3 4" id="KW-0472">Membrane</keyword>
<dbReference type="InterPro" id="IPR020846">
    <property type="entry name" value="MFS_dom"/>
</dbReference>
<dbReference type="InterPro" id="IPR011701">
    <property type="entry name" value="MFS"/>
</dbReference>
<protein>
    <submittedName>
        <fullName evidence="6">MFS transporter</fullName>
    </submittedName>
</protein>
<reference evidence="6" key="1">
    <citation type="submission" date="2020-12" db="EMBL/GenBank/DDBJ databases">
        <title>Bacterial taxonomy.</title>
        <authorList>
            <person name="Pan X."/>
        </authorList>
    </citation>
    <scope>NUCLEOTIDE SEQUENCE</scope>
    <source>
        <strain evidence="6">M0105</strain>
    </source>
</reference>
<dbReference type="InterPro" id="IPR047200">
    <property type="entry name" value="MFS_YcaD-like"/>
</dbReference>